<protein>
    <submittedName>
        <fullName evidence="1">GDSL-like Lipase/Acylhydrolase</fullName>
    </submittedName>
</protein>
<dbReference type="KEGG" id="mic:Mic7113_2085"/>
<dbReference type="AlphaFoldDB" id="K9WED3"/>
<dbReference type="eggNOG" id="COG2755">
    <property type="taxonomic scope" value="Bacteria"/>
</dbReference>
<dbReference type="RefSeq" id="WP_015182054.1">
    <property type="nucleotide sequence ID" value="NC_019738.1"/>
</dbReference>
<organism evidence="1 2">
    <name type="scientific">Allocoleopsis franciscana PCC 7113</name>
    <dbReference type="NCBI Taxonomy" id="1173027"/>
    <lineage>
        <taxon>Bacteria</taxon>
        <taxon>Bacillati</taxon>
        <taxon>Cyanobacteriota</taxon>
        <taxon>Cyanophyceae</taxon>
        <taxon>Coleofasciculales</taxon>
        <taxon>Coleofasciculaceae</taxon>
        <taxon>Allocoleopsis</taxon>
        <taxon>Allocoleopsis franciscana</taxon>
    </lineage>
</organism>
<dbReference type="InterPro" id="IPR036514">
    <property type="entry name" value="SGNH_hydro_sf"/>
</dbReference>
<dbReference type="SUPFAM" id="SSF52266">
    <property type="entry name" value="SGNH hydrolase"/>
    <property type="match status" value="1"/>
</dbReference>
<name>K9WED3_9CYAN</name>
<dbReference type="HOGENOM" id="CLU_603766_0_0_3"/>
<accession>K9WED3</accession>
<reference evidence="1 2" key="1">
    <citation type="submission" date="2012-06" db="EMBL/GenBank/DDBJ databases">
        <title>Finished chromosome of genome of Microcoleus sp. PCC 7113.</title>
        <authorList>
            <consortium name="US DOE Joint Genome Institute"/>
            <person name="Gugger M."/>
            <person name="Coursin T."/>
            <person name="Rippka R."/>
            <person name="Tandeau De Marsac N."/>
            <person name="Huntemann M."/>
            <person name="Wei C.-L."/>
            <person name="Han J."/>
            <person name="Detter J.C."/>
            <person name="Han C."/>
            <person name="Tapia R."/>
            <person name="Chen A."/>
            <person name="Kyrpides N."/>
            <person name="Mavromatis K."/>
            <person name="Markowitz V."/>
            <person name="Szeto E."/>
            <person name="Ivanova N."/>
            <person name="Pagani I."/>
            <person name="Pati A."/>
            <person name="Goodwin L."/>
            <person name="Nordberg H.P."/>
            <person name="Cantor M.N."/>
            <person name="Hua S.X."/>
            <person name="Woyke T."/>
            <person name="Kerfeld C.A."/>
        </authorList>
    </citation>
    <scope>NUCLEOTIDE SEQUENCE [LARGE SCALE GENOMIC DNA]</scope>
    <source>
        <strain evidence="1 2">PCC 7113</strain>
    </source>
</reference>
<evidence type="ECO:0000313" key="1">
    <source>
        <dbReference type="EMBL" id="AFZ17902.1"/>
    </source>
</evidence>
<dbReference type="OrthoDB" id="8816239at2"/>
<dbReference type="Proteomes" id="UP000010471">
    <property type="component" value="Chromosome"/>
</dbReference>
<evidence type="ECO:0000313" key="2">
    <source>
        <dbReference type="Proteomes" id="UP000010471"/>
    </source>
</evidence>
<keyword evidence="2" id="KW-1185">Reference proteome</keyword>
<dbReference type="PATRIC" id="fig|1173027.3.peg.2282"/>
<keyword evidence="1" id="KW-0378">Hydrolase</keyword>
<dbReference type="GO" id="GO:0016787">
    <property type="term" value="F:hydrolase activity"/>
    <property type="evidence" value="ECO:0007669"/>
    <property type="project" value="UniProtKB-KW"/>
</dbReference>
<gene>
    <name evidence="1" type="ORF">Mic7113_2085</name>
</gene>
<dbReference type="EMBL" id="CP003630">
    <property type="protein sequence ID" value="AFZ17902.1"/>
    <property type="molecule type" value="Genomic_DNA"/>
</dbReference>
<dbReference type="STRING" id="1173027.Mic7113_2085"/>
<proteinExistence type="predicted"/>
<dbReference type="Gene3D" id="3.40.50.1110">
    <property type="entry name" value="SGNH hydrolase"/>
    <property type="match status" value="1"/>
</dbReference>
<sequence length="462" mass="51829">MFKSRRRSYRKPRRSLPLPLILLAIPLALILLELSVRLFVGVTGKSAELAAYEGQPANVTAYYLQFLSQEKKPYDGLPDRGRLAAQRSLAGGYKLVGNQKNSFWQINEQGFRDDNPVPLKKPKDEIRIFLLGGSTAFGQWSASNQATIANKLEIRLNERVAQQRRSPEKYRPIPLPVYKPELEKALTLPLKLREGQYRVINAAVPGYASGNQLAQLALQILPYSPDAVIVLDGYTDLMLPSHKAQTDIPEIDGFLNNAPGHFWAYLTANLSNWITDTYLVKAIQYWLLRPQPSLSQLSLVVAEKTAPLEQHLAADPTELQGRVARYHQFHKQMVKLTTGANIPLVIAVQPEITGRGTSQLSPNEQKLLNELGAIYKQRVQTGYAQLEKATQKLQDAFPQNVKTLNFYHLYENFPSRAFYDAVHLTEEGNALLAEQLYQAIATVPKLQLAPPKKRGIGNDKEG</sequence>